<evidence type="ECO:0000256" key="4">
    <source>
        <dbReference type="ARBA" id="ARBA00022692"/>
    </source>
</evidence>
<keyword evidence="4 7" id="KW-0812">Transmembrane</keyword>
<dbReference type="PANTHER" id="PTHR43163">
    <property type="entry name" value="DIPEPTIDE TRANSPORT SYSTEM PERMEASE PROTEIN DPPB-RELATED"/>
    <property type="match status" value="1"/>
</dbReference>
<keyword evidence="3" id="KW-1003">Cell membrane</keyword>
<evidence type="ECO:0000313" key="9">
    <source>
        <dbReference type="EMBL" id="WBL31219.1"/>
    </source>
</evidence>
<evidence type="ECO:0000256" key="6">
    <source>
        <dbReference type="ARBA" id="ARBA00023136"/>
    </source>
</evidence>
<evidence type="ECO:0000256" key="2">
    <source>
        <dbReference type="ARBA" id="ARBA00022448"/>
    </source>
</evidence>
<organism evidence="9 10">
    <name type="scientific">Candidatus Phytoplasma sacchari</name>
    <dbReference type="NCBI Taxonomy" id="2609813"/>
    <lineage>
        <taxon>Bacteria</taxon>
        <taxon>Bacillati</taxon>
        <taxon>Mycoplasmatota</taxon>
        <taxon>Mollicutes</taxon>
        <taxon>Acholeplasmatales</taxon>
        <taxon>Acholeplasmataceae</taxon>
        <taxon>Candidatus Phytoplasma</taxon>
        <taxon>16SrXI (Rice yellow dwarf group)</taxon>
    </lineage>
</organism>
<evidence type="ECO:0000259" key="8">
    <source>
        <dbReference type="PROSITE" id="PS50928"/>
    </source>
</evidence>
<feature type="transmembrane region" description="Helical" evidence="7">
    <location>
        <begin position="280"/>
        <end position="301"/>
    </location>
</feature>
<dbReference type="InterPro" id="IPR035906">
    <property type="entry name" value="MetI-like_sf"/>
</dbReference>
<evidence type="ECO:0000256" key="1">
    <source>
        <dbReference type="ARBA" id="ARBA00004651"/>
    </source>
</evidence>
<dbReference type="SUPFAM" id="SSF161098">
    <property type="entry name" value="MetI-like"/>
    <property type="match status" value="1"/>
</dbReference>
<feature type="transmembrane region" description="Helical" evidence="7">
    <location>
        <begin position="12"/>
        <end position="31"/>
    </location>
</feature>
<feature type="domain" description="ABC transmembrane type-1" evidence="8">
    <location>
        <begin position="97"/>
        <end position="298"/>
    </location>
</feature>
<dbReference type="Gene3D" id="1.10.3720.10">
    <property type="entry name" value="MetI-like"/>
    <property type="match status" value="1"/>
</dbReference>
<feature type="transmembrane region" description="Helical" evidence="7">
    <location>
        <begin position="92"/>
        <end position="125"/>
    </location>
</feature>
<dbReference type="InterPro" id="IPR000515">
    <property type="entry name" value="MetI-like"/>
</dbReference>
<feature type="transmembrane region" description="Helical" evidence="7">
    <location>
        <begin position="173"/>
        <end position="191"/>
    </location>
</feature>
<evidence type="ECO:0000256" key="5">
    <source>
        <dbReference type="ARBA" id="ARBA00022989"/>
    </source>
</evidence>
<accession>A0ABY7M0G6</accession>
<keyword evidence="5 7" id="KW-1133">Transmembrane helix</keyword>
<dbReference type="InterPro" id="IPR045621">
    <property type="entry name" value="BPD_transp_1_N"/>
</dbReference>
<keyword evidence="10" id="KW-1185">Reference proteome</keyword>
<comment type="subcellular location">
    <subcellularLocation>
        <location evidence="1 7">Cell membrane</location>
        <topology evidence="1 7">Multi-pass membrane protein</topology>
    </subcellularLocation>
</comment>
<dbReference type="PANTHER" id="PTHR43163:SF6">
    <property type="entry name" value="DIPEPTIDE TRANSPORT SYSTEM PERMEASE PROTEIN DPPB-RELATED"/>
    <property type="match status" value="1"/>
</dbReference>
<name>A0ABY7M0G6_9MOLU</name>
<keyword evidence="6 7" id="KW-0472">Membrane</keyword>
<sequence length="308" mass="35120">MLLKYILKKILYSFLICLIIAIVIFVVMRKFSDPALALLGHKSTDQQINKLKKELELDKPFVIQFKNFISRIFLKFDFGNSYIRRDISSLKLFLPAFLVTLKISLISCIISSIIGIGLSFISAFYRNSKKDYFLILISIIIISIPSFSIGFFLQYVLGFKLEIFPISGMSHPLSLFLPITSLVLMSTFIIFRISRNSINNVLEQPYILTARAKGLSEFSILLKHVLKNAIIPVVTNIILILSFMLSGSIITETIFNINGLGNLIISSFKNRDLPVIQCSIIFLSFFISIVNIIMDLLYFYLDPTIRKI</sequence>
<dbReference type="PROSITE" id="PS50928">
    <property type="entry name" value="ABC_TM1"/>
    <property type="match status" value="1"/>
</dbReference>
<feature type="transmembrane region" description="Helical" evidence="7">
    <location>
        <begin position="229"/>
        <end position="250"/>
    </location>
</feature>
<gene>
    <name evidence="9" type="ORF">O7R10_01220</name>
</gene>
<dbReference type="Pfam" id="PF00528">
    <property type="entry name" value="BPD_transp_1"/>
    <property type="match status" value="1"/>
</dbReference>
<comment type="similarity">
    <text evidence="7">Belongs to the binding-protein-dependent transport system permease family.</text>
</comment>
<protein>
    <submittedName>
        <fullName evidence="9">ABC transporter permease</fullName>
    </submittedName>
</protein>
<reference evidence="9" key="1">
    <citation type="submission" date="2022-12" db="EMBL/GenBank/DDBJ databases">
        <title>Genomic Characterization of Candidatus Phytoplasma sacchari in China.</title>
        <authorList>
            <person name="Zhang R.-Y."/>
        </authorList>
    </citation>
    <scope>NUCLEOTIDE SEQUENCE [LARGE SCALE GENOMIC DNA]</scope>
    <source>
        <strain evidence="9">SCWL1</strain>
    </source>
</reference>
<proteinExistence type="inferred from homology"/>
<dbReference type="Proteomes" id="UP001210120">
    <property type="component" value="Chromosome"/>
</dbReference>
<dbReference type="CDD" id="cd06261">
    <property type="entry name" value="TM_PBP2"/>
    <property type="match status" value="1"/>
</dbReference>
<evidence type="ECO:0000313" key="10">
    <source>
        <dbReference type="Proteomes" id="UP001210120"/>
    </source>
</evidence>
<evidence type="ECO:0000256" key="7">
    <source>
        <dbReference type="RuleBase" id="RU363032"/>
    </source>
</evidence>
<dbReference type="EMBL" id="CP115156">
    <property type="protein sequence ID" value="WBL31219.1"/>
    <property type="molecule type" value="Genomic_DNA"/>
</dbReference>
<dbReference type="Pfam" id="PF19300">
    <property type="entry name" value="BPD_transp_1_N"/>
    <property type="match status" value="1"/>
</dbReference>
<keyword evidence="2 7" id="KW-0813">Transport</keyword>
<feature type="transmembrane region" description="Helical" evidence="7">
    <location>
        <begin position="132"/>
        <end position="153"/>
    </location>
</feature>
<evidence type="ECO:0000256" key="3">
    <source>
        <dbReference type="ARBA" id="ARBA00022475"/>
    </source>
</evidence>